<dbReference type="Proteomes" id="UP000515511">
    <property type="component" value="Chromosome"/>
</dbReference>
<keyword evidence="3" id="KW-0805">Transcription regulation</keyword>
<dbReference type="GO" id="GO:0003677">
    <property type="term" value="F:DNA binding"/>
    <property type="evidence" value="ECO:0007669"/>
    <property type="project" value="UniProtKB-KW"/>
</dbReference>
<dbReference type="SUPFAM" id="SSF47598">
    <property type="entry name" value="Ribbon-helix-helix"/>
    <property type="match status" value="1"/>
</dbReference>
<dbReference type="PANTHER" id="PTHR35401:SF1">
    <property type="entry name" value="CYTOPLASMIC PROTEIN"/>
    <property type="match status" value="1"/>
</dbReference>
<protein>
    <submittedName>
        <fullName evidence="7">DUF1778 domain-containing protein</fullName>
    </submittedName>
</protein>
<dbReference type="PANTHER" id="PTHR35401">
    <property type="entry name" value="COPG FAMILY HELIX-TURN-HELIX PROTEIN-RELATED-RELATED"/>
    <property type="match status" value="1"/>
</dbReference>
<dbReference type="GO" id="GO:0006355">
    <property type="term" value="P:regulation of DNA-templated transcription"/>
    <property type="evidence" value="ECO:0007669"/>
    <property type="project" value="InterPro"/>
</dbReference>
<dbReference type="Gene3D" id="1.20.5.780">
    <property type="entry name" value="Single helix bin"/>
    <property type="match status" value="1"/>
</dbReference>
<comment type="similarity">
    <text evidence="6">Belongs to the TacA antitoxin family.</text>
</comment>
<proteinExistence type="inferred from homology"/>
<reference evidence="8" key="1">
    <citation type="submission" date="2019-09" db="EMBL/GenBank/DDBJ databases">
        <title>Antimicrobial potential of Antarctic Bacteria.</title>
        <authorList>
            <person name="Benaud N."/>
            <person name="Edwards R.J."/>
            <person name="Ferrari B.C."/>
        </authorList>
    </citation>
    <scope>NUCLEOTIDE SEQUENCE [LARGE SCALE GENOMIC DNA]</scope>
    <source>
        <strain evidence="8">INR9</strain>
    </source>
</reference>
<keyword evidence="4" id="KW-0238">DNA-binding</keyword>
<evidence type="ECO:0000256" key="2">
    <source>
        <dbReference type="ARBA" id="ARBA00022649"/>
    </source>
</evidence>
<dbReference type="RefSeq" id="WP_185276455.1">
    <property type="nucleotide sequence ID" value="NZ_CP043641.1"/>
</dbReference>
<dbReference type="AlphaFoldDB" id="A0A7G6YEW4"/>
<name>A0A7G6YEW4_9MICO</name>
<dbReference type="EMBL" id="CP043641">
    <property type="protein sequence ID" value="QNE37029.1"/>
    <property type="molecule type" value="Genomic_DNA"/>
</dbReference>
<keyword evidence="2" id="KW-1277">Toxin-antitoxin system</keyword>
<keyword evidence="5" id="KW-0804">Transcription</keyword>
<sequence length="97" mass="10528">MTTIAPAKTERLNLRLSADARDTLRAAAELAQQDLTSFILGPALQNARDILLQDALIKLTPAQVLQVERALDEPAVASKPLADLITRVRASRQVEAD</sequence>
<evidence type="ECO:0000313" key="7">
    <source>
        <dbReference type="EMBL" id="QNE37029.1"/>
    </source>
</evidence>
<dbReference type="KEGG" id="lse:F1C12_19200"/>
<evidence type="ECO:0000256" key="6">
    <source>
        <dbReference type="ARBA" id="ARBA00049988"/>
    </source>
</evidence>
<dbReference type="Pfam" id="PF08681">
    <property type="entry name" value="TacA1"/>
    <property type="match status" value="1"/>
</dbReference>
<evidence type="ECO:0000256" key="1">
    <source>
        <dbReference type="ARBA" id="ARBA00022491"/>
    </source>
</evidence>
<organism evidence="7 8">
    <name type="scientific">Leifsonia shinshuensis</name>
    <dbReference type="NCBI Taxonomy" id="150026"/>
    <lineage>
        <taxon>Bacteria</taxon>
        <taxon>Bacillati</taxon>
        <taxon>Actinomycetota</taxon>
        <taxon>Actinomycetes</taxon>
        <taxon>Micrococcales</taxon>
        <taxon>Microbacteriaceae</taxon>
        <taxon>Leifsonia</taxon>
    </lineage>
</organism>
<dbReference type="InterPro" id="IPR014795">
    <property type="entry name" value="TacA_1-like"/>
</dbReference>
<evidence type="ECO:0000256" key="4">
    <source>
        <dbReference type="ARBA" id="ARBA00023125"/>
    </source>
</evidence>
<evidence type="ECO:0000256" key="5">
    <source>
        <dbReference type="ARBA" id="ARBA00023163"/>
    </source>
</evidence>
<keyword evidence="1" id="KW-0678">Repressor</keyword>
<evidence type="ECO:0000256" key="3">
    <source>
        <dbReference type="ARBA" id="ARBA00023015"/>
    </source>
</evidence>
<evidence type="ECO:0000313" key="8">
    <source>
        <dbReference type="Proteomes" id="UP000515511"/>
    </source>
</evidence>
<dbReference type="InterPro" id="IPR010985">
    <property type="entry name" value="Ribbon_hlx_hlx"/>
</dbReference>
<accession>A0A7G6YEW4</accession>
<gene>
    <name evidence="7" type="ORF">F1C12_19200</name>
</gene>